<evidence type="ECO:0008006" key="2">
    <source>
        <dbReference type="Google" id="ProtNLM"/>
    </source>
</evidence>
<reference evidence="1" key="1">
    <citation type="journal article" date="2015" name="Nature">
        <title>Complex archaea that bridge the gap between prokaryotes and eukaryotes.</title>
        <authorList>
            <person name="Spang A."/>
            <person name="Saw J.H."/>
            <person name="Jorgensen S.L."/>
            <person name="Zaremba-Niedzwiedzka K."/>
            <person name="Martijn J."/>
            <person name="Lind A.E."/>
            <person name="van Eijk R."/>
            <person name="Schleper C."/>
            <person name="Guy L."/>
            <person name="Ettema T.J."/>
        </authorList>
    </citation>
    <scope>NUCLEOTIDE SEQUENCE</scope>
</reference>
<gene>
    <name evidence="1" type="ORF">LCGC14_3085630</name>
</gene>
<comment type="caution">
    <text evidence="1">The sequence shown here is derived from an EMBL/GenBank/DDBJ whole genome shotgun (WGS) entry which is preliminary data.</text>
</comment>
<name>A0A0F8X0N1_9ZZZZ</name>
<dbReference type="EMBL" id="LAZR01066039">
    <property type="protein sequence ID" value="KKK54350.1"/>
    <property type="molecule type" value="Genomic_DNA"/>
</dbReference>
<sequence>MTDLKPCPTCDSLKIEPVNKINKGRPVGLYKMQCTHCLLSTAYYSTEMAALLAWNTRPGEDAALDRAVGAVERRRETFIDEALHERGLMNEAIAAIKDLKGEASK</sequence>
<evidence type="ECO:0000313" key="1">
    <source>
        <dbReference type="EMBL" id="KKK54350.1"/>
    </source>
</evidence>
<dbReference type="AlphaFoldDB" id="A0A0F8X0N1"/>
<accession>A0A0F8X0N1</accession>
<proteinExistence type="predicted"/>
<organism evidence="1">
    <name type="scientific">marine sediment metagenome</name>
    <dbReference type="NCBI Taxonomy" id="412755"/>
    <lineage>
        <taxon>unclassified sequences</taxon>
        <taxon>metagenomes</taxon>
        <taxon>ecological metagenomes</taxon>
    </lineage>
</organism>
<protein>
    <recommendedName>
        <fullName evidence="2">Restriction alleviation protein, Lar family</fullName>
    </recommendedName>
</protein>